<protein>
    <submittedName>
        <fullName evidence="2">ATPase</fullName>
    </submittedName>
</protein>
<dbReference type="InterPro" id="IPR003959">
    <property type="entry name" value="ATPase_AAA_core"/>
</dbReference>
<evidence type="ECO:0000313" key="2">
    <source>
        <dbReference type="EMBL" id="KQC84628.1"/>
    </source>
</evidence>
<dbReference type="InterPro" id="IPR050764">
    <property type="entry name" value="CbbQ/NirQ/NorQ/GpvN"/>
</dbReference>
<dbReference type="GO" id="GO:0005524">
    <property type="term" value="F:ATP binding"/>
    <property type="evidence" value="ECO:0007669"/>
    <property type="project" value="InterPro"/>
</dbReference>
<comment type="caution">
    <text evidence="2">The sequence shown here is derived from an EMBL/GenBank/DDBJ whole genome shotgun (WGS) entry which is preliminary data.</text>
</comment>
<sequence>MNIKKAKDEIKNTVRAYLKKDADGEYIIPAIRQRPILLIGPPGVGKTQIMEQIAKECRIGLVSYTITHHTRQSAVGLPFIVEEEFGGKKYSVTEYTMSEIIASVYRKIKESGIPEGILFIDEINCVSETLAPTMLQFLQCKTFGNQQVPKGWIIVAAGNPSEYNKSVREFDMVTLDRVRKIDVDADFNIWKEYAVNHHINRAIINYLELRPNNFYKVEADIDGMQFVTARGWEDLSNLYDAYQDIGIKVDEDIIAEFIQHDDTAKDVAAYFALYEKYKNDYGIQEILDGNPLKQSYQNIFDASFDERVSVVNLLISGLEVSFHKVWLNKLVTDMWYEFLKGYKAKLEEKSMGTGTIYNTLYEERKSLFERDKKAGFLNKDEIKANEHLINKLSETEISSEKDIDAAFEEALSGFENQRKILEESEDMASEQLENVFTFIEEILGAGQEMVVFVTELTMNSEIAMFLSDNPSEKYLKYNSELLVGTKKEEIMSKLRKDEIYSGEHIRDF</sequence>
<proteinExistence type="predicted"/>
<dbReference type="Gene3D" id="3.40.50.300">
    <property type="entry name" value="P-loop containing nucleotide triphosphate hydrolases"/>
    <property type="match status" value="1"/>
</dbReference>
<organism evidence="2 3">
    <name type="scientific">Butyribacter intestini</name>
    <dbReference type="NCBI Taxonomy" id="1703332"/>
    <lineage>
        <taxon>Bacteria</taxon>
        <taxon>Bacillati</taxon>
        <taxon>Bacillota</taxon>
        <taxon>Clostridia</taxon>
        <taxon>Lachnospirales</taxon>
        <taxon>Lachnospiraceae</taxon>
        <taxon>Butyribacter</taxon>
    </lineage>
</organism>
<name>A0AAW3JPH9_9FIRM</name>
<accession>A0AAW3JPH9</accession>
<evidence type="ECO:0000313" key="3">
    <source>
        <dbReference type="Proteomes" id="UP000050833"/>
    </source>
</evidence>
<dbReference type="Proteomes" id="UP000050833">
    <property type="component" value="Unassembled WGS sequence"/>
</dbReference>
<dbReference type="SUPFAM" id="SSF52540">
    <property type="entry name" value="P-loop containing nucleoside triphosphate hydrolases"/>
    <property type="match status" value="1"/>
</dbReference>
<dbReference type="PANTHER" id="PTHR42759">
    <property type="entry name" value="MOXR FAMILY PROTEIN"/>
    <property type="match status" value="1"/>
</dbReference>
<dbReference type="InterPro" id="IPR027417">
    <property type="entry name" value="P-loop_NTPase"/>
</dbReference>
<evidence type="ECO:0000259" key="1">
    <source>
        <dbReference type="SMART" id="SM00382"/>
    </source>
</evidence>
<dbReference type="InterPro" id="IPR003593">
    <property type="entry name" value="AAA+_ATPase"/>
</dbReference>
<gene>
    <name evidence="2" type="ORF">APZ18_07775</name>
</gene>
<dbReference type="GO" id="GO:0016887">
    <property type="term" value="F:ATP hydrolysis activity"/>
    <property type="evidence" value="ECO:0007669"/>
    <property type="project" value="InterPro"/>
</dbReference>
<dbReference type="AlphaFoldDB" id="A0AAW3JPH9"/>
<dbReference type="Pfam" id="PF00004">
    <property type="entry name" value="AAA"/>
    <property type="match status" value="1"/>
</dbReference>
<reference evidence="2 3" key="1">
    <citation type="submission" date="2015-10" db="EMBL/GenBank/DDBJ databases">
        <title>Butyribacter intestini gen. nov., sp. nov., a butyric acid-producing bacterium of the family Lachnospiraceae isolated from the human faeces.</title>
        <authorList>
            <person name="Zou Y."/>
            <person name="Xue W."/>
            <person name="Luo G."/>
            <person name="Lv M."/>
        </authorList>
    </citation>
    <scope>NUCLEOTIDE SEQUENCE [LARGE SCALE GENOMIC DNA]</scope>
    <source>
        <strain evidence="2 3">TF01-11</strain>
    </source>
</reference>
<dbReference type="PANTHER" id="PTHR42759:SF1">
    <property type="entry name" value="MAGNESIUM-CHELATASE SUBUNIT CHLD"/>
    <property type="match status" value="1"/>
</dbReference>
<keyword evidence="3" id="KW-1185">Reference proteome</keyword>
<dbReference type="SMART" id="SM00382">
    <property type="entry name" value="AAA"/>
    <property type="match status" value="1"/>
</dbReference>
<dbReference type="RefSeq" id="WP_055943528.1">
    <property type="nucleotide sequence ID" value="NZ_LLKB01000005.1"/>
</dbReference>
<feature type="domain" description="AAA+ ATPase" evidence="1">
    <location>
        <begin position="32"/>
        <end position="188"/>
    </location>
</feature>
<dbReference type="EMBL" id="LLKB01000005">
    <property type="protein sequence ID" value="KQC84628.1"/>
    <property type="molecule type" value="Genomic_DNA"/>
</dbReference>